<feature type="transmembrane region" description="Helical" evidence="1">
    <location>
        <begin position="35"/>
        <end position="53"/>
    </location>
</feature>
<dbReference type="CDD" id="cd01610">
    <property type="entry name" value="PAP2_like"/>
    <property type="match status" value="1"/>
</dbReference>
<organism evidence="3 4">
    <name type="scientific">Streptococcus parasanguinis</name>
    <dbReference type="NCBI Taxonomy" id="1318"/>
    <lineage>
        <taxon>Bacteria</taxon>
        <taxon>Bacillati</taxon>
        <taxon>Bacillota</taxon>
        <taxon>Bacilli</taxon>
        <taxon>Lactobacillales</taxon>
        <taxon>Streptococcaceae</taxon>
        <taxon>Streptococcus</taxon>
    </lineage>
</organism>
<dbReference type="EMBL" id="QSIO01000001">
    <property type="protein sequence ID" value="RHC96293.1"/>
    <property type="molecule type" value="Genomic_DNA"/>
</dbReference>
<feature type="transmembrane region" description="Helical" evidence="1">
    <location>
        <begin position="154"/>
        <end position="170"/>
    </location>
</feature>
<gene>
    <name evidence="3" type="ORF">DW820_03990</name>
</gene>
<protein>
    <submittedName>
        <fullName evidence="3">PAP2 family protein</fullName>
    </submittedName>
</protein>
<feature type="domain" description="Phosphatidic acid phosphatase type 2/haloperoxidase" evidence="2">
    <location>
        <begin position="61"/>
        <end position="169"/>
    </location>
</feature>
<comment type="caution">
    <text evidence="3">The sequence shown here is derived from an EMBL/GenBank/DDBJ whole genome shotgun (WGS) entry which is preliminary data.</text>
</comment>
<evidence type="ECO:0000313" key="4">
    <source>
        <dbReference type="Proteomes" id="UP000285773"/>
    </source>
</evidence>
<name>A0A414CMZ0_STRPA</name>
<dbReference type="Pfam" id="PF01569">
    <property type="entry name" value="PAP2"/>
    <property type="match status" value="1"/>
</dbReference>
<reference evidence="3 4" key="1">
    <citation type="submission" date="2018-08" db="EMBL/GenBank/DDBJ databases">
        <title>A genome reference for cultivated species of the human gut microbiota.</title>
        <authorList>
            <person name="Zou Y."/>
            <person name="Xue W."/>
            <person name="Luo G."/>
        </authorList>
    </citation>
    <scope>NUCLEOTIDE SEQUENCE [LARGE SCALE GENOMIC DNA]</scope>
    <source>
        <strain evidence="3 4">AM33-3BH</strain>
    </source>
</reference>
<dbReference type="PANTHER" id="PTHR14969:SF13">
    <property type="entry name" value="AT30094P"/>
    <property type="match status" value="1"/>
</dbReference>
<dbReference type="SUPFAM" id="SSF48317">
    <property type="entry name" value="Acid phosphatase/Vanadium-dependent haloperoxidase"/>
    <property type="match status" value="1"/>
</dbReference>
<proteinExistence type="predicted"/>
<dbReference type="RefSeq" id="WP_118095506.1">
    <property type="nucleotide sequence ID" value="NZ_JAHDAE010000019.1"/>
</dbReference>
<keyword evidence="1" id="KW-0812">Transmembrane</keyword>
<dbReference type="SMART" id="SM00014">
    <property type="entry name" value="acidPPc"/>
    <property type="match status" value="1"/>
</dbReference>
<dbReference type="InterPro" id="IPR000326">
    <property type="entry name" value="PAP2/HPO"/>
</dbReference>
<feature type="transmembrane region" description="Helical" evidence="1">
    <location>
        <begin position="65"/>
        <end position="82"/>
    </location>
</feature>
<dbReference type="AlphaFoldDB" id="A0A414CMZ0"/>
<dbReference type="PANTHER" id="PTHR14969">
    <property type="entry name" value="SPHINGOSINE-1-PHOSPHATE PHOSPHOHYDROLASE"/>
    <property type="match status" value="1"/>
</dbReference>
<dbReference type="Gene3D" id="1.20.144.10">
    <property type="entry name" value="Phosphatidic acid phosphatase type 2/haloperoxidase"/>
    <property type="match status" value="1"/>
</dbReference>
<accession>A0A414CMZ0</accession>
<keyword evidence="1" id="KW-0472">Membrane</keyword>
<dbReference type="Proteomes" id="UP000285773">
    <property type="component" value="Unassembled WGS sequence"/>
</dbReference>
<evidence type="ECO:0000256" key="1">
    <source>
        <dbReference type="SAM" id="Phobius"/>
    </source>
</evidence>
<dbReference type="InterPro" id="IPR036938">
    <property type="entry name" value="PAP2/HPO_sf"/>
</dbReference>
<evidence type="ECO:0000313" key="3">
    <source>
        <dbReference type="EMBL" id="RHC96293.1"/>
    </source>
</evidence>
<evidence type="ECO:0000259" key="2">
    <source>
        <dbReference type="SMART" id="SM00014"/>
    </source>
</evidence>
<feature type="transmembrane region" description="Helical" evidence="1">
    <location>
        <begin position="111"/>
        <end position="142"/>
    </location>
</feature>
<keyword evidence="1" id="KW-1133">Transmembrane helix</keyword>
<sequence>MKRHLHDYPKFYRWLTLPFTKKPSRIQVLKRMNRILTLVMPGIYGMVFCWLFLKKTSLEGIWPFFWIPASGFVLFSIFRHWVNVPRPYEKWEIQPLLEKNSSGHSFPSRHVFSATIISMCVCQLSLPLGMCSMLLSLLLALVRVLGGVHYPKDVLVAWGLGLVWGGLFLLA</sequence>